<gene>
    <name evidence="2" type="ORF">MTP09_02065</name>
</gene>
<dbReference type="InterPro" id="IPR003477">
    <property type="entry name" value="PemK-like"/>
</dbReference>
<reference evidence="2 3" key="1">
    <citation type="submission" date="2022-03" db="EMBL/GenBank/DDBJ databases">
        <title>Chryseobacterium sp. isolated from particulate matters in swine house.</title>
        <authorList>
            <person name="Won M."/>
            <person name="Kim S.-J."/>
            <person name="Kwon S.-W."/>
        </authorList>
    </citation>
    <scope>NUCLEOTIDE SEQUENCE [LARGE SCALE GENOMIC DNA]</scope>
    <source>
        <strain evidence="2 3">SC2-2</strain>
    </source>
</reference>
<dbReference type="Pfam" id="PF02452">
    <property type="entry name" value="PemK_toxin"/>
    <property type="match status" value="1"/>
</dbReference>
<keyword evidence="1" id="KW-0540">Nuclease</keyword>
<evidence type="ECO:0000256" key="1">
    <source>
        <dbReference type="PIRNR" id="PIRNR033490"/>
    </source>
</evidence>
<protein>
    <recommendedName>
        <fullName evidence="1">mRNA interferase</fullName>
        <ecNumber evidence="1">3.1.-.-</ecNumber>
    </recommendedName>
</protein>
<dbReference type="PANTHER" id="PTHR33988:SF2">
    <property type="entry name" value="ENDORIBONUCLEASE MAZF"/>
    <property type="match status" value="1"/>
</dbReference>
<dbReference type="EMBL" id="CP094532">
    <property type="protein sequence ID" value="UOE41448.1"/>
    <property type="molecule type" value="Genomic_DNA"/>
</dbReference>
<comment type="similarity">
    <text evidence="1">Belongs to the PemK/MazF family.</text>
</comment>
<dbReference type="Proteomes" id="UP000831460">
    <property type="component" value="Chromosome"/>
</dbReference>
<dbReference type="PANTHER" id="PTHR33988">
    <property type="entry name" value="ENDORIBONUCLEASE MAZF-RELATED"/>
    <property type="match status" value="1"/>
</dbReference>
<evidence type="ECO:0000313" key="3">
    <source>
        <dbReference type="Proteomes" id="UP000831460"/>
    </source>
</evidence>
<evidence type="ECO:0000313" key="2">
    <source>
        <dbReference type="EMBL" id="UOE41448.1"/>
    </source>
</evidence>
<dbReference type="EC" id="3.1.-.-" evidence="1"/>
<keyword evidence="1" id="KW-0255">Endonuclease</keyword>
<dbReference type="PIRSF" id="PIRSF033490">
    <property type="entry name" value="MazF"/>
    <property type="match status" value="1"/>
</dbReference>
<dbReference type="Gene3D" id="2.30.30.110">
    <property type="match status" value="1"/>
</dbReference>
<name>A0ABY4BQH3_9FLAO</name>
<accession>A0ABY4BQH3</accession>
<keyword evidence="3" id="KW-1185">Reference proteome</keyword>
<dbReference type="InterPro" id="IPR011067">
    <property type="entry name" value="Plasmid_toxin/cell-grow_inhib"/>
</dbReference>
<dbReference type="SUPFAM" id="SSF50118">
    <property type="entry name" value="Cell growth inhibitor/plasmid maintenance toxic component"/>
    <property type="match status" value="1"/>
</dbReference>
<dbReference type="RefSeq" id="WP_243550173.1">
    <property type="nucleotide sequence ID" value="NZ_CP094532.1"/>
</dbReference>
<keyword evidence="1" id="KW-0378">Hydrolase</keyword>
<organism evidence="2 3">
    <name type="scientific">Chryseobacterium suipulveris</name>
    <dbReference type="NCBI Taxonomy" id="2929800"/>
    <lineage>
        <taxon>Bacteria</taxon>
        <taxon>Pseudomonadati</taxon>
        <taxon>Bacteroidota</taxon>
        <taxon>Flavobacteriia</taxon>
        <taxon>Flavobacteriales</taxon>
        <taxon>Weeksellaceae</taxon>
        <taxon>Chryseobacterium group</taxon>
        <taxon>Chryseobacterium</taxon>
    </lineage>
</organism>
<sequence length="112" mass="12708">MKYRNEIWLADLEPQFGTEAGKVRPVVIIQTDDLNEIAHPSTIICPITTNLQNSQILRLRLSADINGLSAESDVLVDQIRAIDNDRFIKRIGMLNEIQATKLKRNLKIVLDL</sequence>
<proteinExistence type="inferred from homology"/>
<comment type="function">
    <text evidence="1">Toxic component of a type II toxin-antitoxin (TA) system.</text>
</comment>